<dbReference type="Proteomes" id="UP001501509">
    <property type="component" value="Unassembled WGS sequence"/>
</dbReference>
<gene>
    <name evidence="1" type="ORF">GCM10010411_67670</name>
</gene>
<organism evidence="1 2">
    <name type="scientific">Actinomadura fulvescens</name>
    <dbReference type="NCBI Taxonomy" id="46160"/>
    <lineage>
        <taxon>Bacteria</taxon>
        <taxon>Bacillati</taxon>
        <taxon>Actinomycetota</taxon>
        <taxon>Actinomycetes</taxon>
        <taxon>Streptosporangiales</taxon>
        <taxon>Thermomonosporaceae</taxon>
        <taxon>Actinomadura</taxon>
    </lineage>
</organism>
<name>A0ABN3QBP6_9ACTN</name>
<keyword evidence="2" id="KW-1185">Reference proteome</keyword>
<reference evidence="1 2" key="1">
    <citation type="journal article" date="2019" name="Int. J. Syst. Evol. Microbiol.">
        <title>The Global Catalogue of Microorganisms (GCM) 10K type strain sequencing project: providing services to taxonomists for standard genome sequencing and annotation.</title>
        <authorList>
            <consortium name="The Broad Institute Genomics Platform"/>
            <consortium name="The Broad Institute Genome Sequencing Center for Infectious Disease"/>
            <person name="Wu L."/>
            <person name="Ma J."/>
        </authorList>
    </citation>
    <scope>NUCLEOTIDE SEQUENCE [LARGE SCALE GENOMIC DNA]</scope>
    <source>
        <strain evidence="1 2">JCM 6833</strain>
    </source>
</reference>
<sequence length="55" mass="6196">MGKTLPARHYAHWDTTGLYLTDWGPRSDADAAMNATLNRTRTVFYTAATTDTPRH</sequence>
<evidence type="ECO:0000313" key="2">
    <source>
        <dbReference type="Proteomes" id="UP001501509"/>
    </source>
</evidence>
<dbReference type="RefSeq" id="WP_344546541.1">
    <property type="nucleotide sequence ID" value="NZ_BAAATD010000010.1"/>
</dbReference>
<comment type="caution">
    <text evidence="1">The sequence shown here is derived from an EMBL/GenBank/DDBJ whole genome shotgun (WGS) entry which is preliminary data.</text>
</comment>
<proteinExistence type="predicted"/>
<evidence type="ECO:0000313" key="1">
    <source>
        <dbReference type="EMBL" id="GAA2622101.1"/>
    </source>
</evidence>
<protein>
    <recommendedName>
        <fullName evidence="3">Transposase</fullName>
    </recommendedName>
</protein>
<evidence type="ECO:0008006" key="3">
    <source>
        <dbReference type="Google" id="ProtNLM"/>
    </source>
</evidence>
<accession>A0ABN3QBP6</accession>
<dbReference type="EMBL" id="BAAATD010000010">
    <property type="protein sequence ID" value="GAA2622101.1"/>
    <property type="molecule type" value="Genomic_DNA"/>
</dbReference>